<keyword evidence="2" id="KW-1185">Reference proteome</keyword>
<proteinExistence type="predicted"/>
<dbReference type="OMA" id="KIHRHER"/>
<organism evidence="1 2">
    <name type="scientific">Papaver somniferum</name>
    <name type="common">Opium poppy</name>
    <dbReference type="NCBI Taxonomy" id="3469"/>
    <lineage>
        <taxon>Eukaryota</taxon>
        <taxon>Viridiplantae</taxon>
        <taxon>Streptophyta</taxon>
        <taxon>Embryophyta</taxon>
        <taxon>Tracheophyta</taxon>
        <taxon>Spermatophyta</taxon>
        <taxon>Magnoliopsida</taxon>
        <taxon>Ranunculales</taxon>
        <taxon>Papaveraceae</taxon>
        <taxon>Papaveroideae</taxon>
        <taxon>Papaver</taxon>
    </lineage>
</organism>
<name>A0A4Y7L6V2_PAPSO</name>
<evidence type="ECO:0000313" key="2">
    <source>
        <dbReference type="Proteomes" id="UP000316621"/>
    </source>
</evidence>
<evidence type="ECO:0000313" key="1">
    <source>
        <dbReference type="EMBL" id="RZC81254.1"/>
    </source>
</evidence>
<dbReference type="Gramene" id="RZC81254">
    <property type="protein sequence ID" value="RZC81254"/>
    <property type="gene ID" value="C5167_043828"/>
</dbReference>
<dbReference type="STRING" id="3469.A0A4Y7L6V2"/>
<gene>
    <name evidence="1" type="ORF">C5167_043828</name>
</gene>
<sequence length="723" mass="86608">MSWTNYSLTEKKKQKIWMIGQKKTFLIPDRNIIPNDTSCNDKRLEAPKSFLRIFQRRSARLIHKRHYFLNFLIEKIYMDTLLYLINILRINAQFSLDLKKGEIDEKSYNDEIKKEEVEEKKRIHVISTKKRALSNISNNNLHHFCAPVDLSQAYVFYKLSQTQVINKYHMRFVLQYDGTNFETNGWKNWLNSHYNYQYNLSKITSSQLALQKQRNGVNQSHTISNKASTKLDSYEQKNIFHYKKQNAYVMDSLSSKTNFFKKQYGYDLLSQKYINYREAEKFPITTTQINPQFFICRRAYRNHYLGEDNIVDTDKNPDRKYFDWRIVSFCLRKKIDIEAWANMDIETRMDKNTKTGINYYSIINQIDTKDLSYLAIDKQIKPSSGKNFFFDWMGMNEEILNRPILNLHLWFFPELLGLYDTYRIKPWIIPTKSLLFHFNGNKTTNLSNQEKEVNGDDSDSYMKKSRNQNKWKSTTEADLDFFLKRYFLFQLRWHSSLDQRIINSIQIYCLLLRLNNPKQIAISSIQRGEMQLINKGVLIIEPVRLSIKGDGLFIMYITIVISLVHKSNHQTNRKNQQKENGYNNSFDESIKIHRHERVLEKIDEKNYAFVVPENILAPRCRRELRTQICLNSEKRNVLDRKKTFYNKNNIKNCGTFLEESKHLDKDPKNLDRDRNKLMKWKFFLWPNYRLEDLACMTRYWFDTSNGSCFSVSRIYIYPRFTIN</sequence>
<dbReference type="EMBL" id="CM010724">
    <property type="protein sequence ID" value="RZC81254.1"/>
    <property type="molecule type" value="Genomic_DNA"/>
</dbReference>
<evidence type="ECO:0008006" key="3">
    <source>
        <dbReference type="Google" id="ProtNLM"/>
    </source>
</evidence>
<accession>A0A4Y7L6V2</accession>
<protein>
    <recommendedName>
        <fullName evidence="3">Translocon at the inner envelope membrane of chloroplasts 214</fullName>
    </recommendedName>
</protein>
<dbReference type="AlphaFoldDB" id="A0A4Y7L6V2"/>
<reference evidence="1 2" key="1">
    <citation type="journal article" date="2018" name="Science">
        <title>The opium poppy genome and morphinan production.</title>
        <authorList>
            <person name="Guo L."/>
            <person name="Winzer T."/>
            <person name="Yang X."/>
            <person name="Li Y."/>
            <person name="Ning Z."/>
            <person name="He Z."/>
            <person name="Teodor R."/>
            <person name="Lu Y."/>
            <person name="Bowser T.A."/>
            <person name="Graham I.A."/>
            <person name="Ye K."/>
        </authorList>
    </citation>
    <scope>NUCLEOTIDE SEQUENCE [LARGE SCALE GENOMIC DNA]</scope>
    <source>
        <strain evidence="2">cv. HN1</strain>
        <tissue evidence="1">Leaves</tissue>
    </source>
</reference>
<dbReference type="Proteomes" id="UP000316621">
    <property type="component" value="Chromosome 10"/>
</dbReference>